<evidence type="ECO:0000256" key="13">
    <source>
        <dbReference type="RuleBase" id="RU003848"/>
    </source>
</evidence>
<keyword evidence="2 12" id="KW-0813">Transport</keyword>
<dbReference type="GO" id="GO:0045259">
    <property type="term" value="C:proton-transporting ATP synthase complex"/>
    <property type="evidence" value="ECO:0007669"/>
    <property type="project" value="UniProtKB-KW"/>
</dbReference>
<dbReference type="HAMAP" id="MF_01398">
    <property type="entry name" value="ATP_synth_b_bprime"/>
    <property type="match status" value="1"/>
</dbReference>
<dbReference type="InterPro" id="IPR002146">
    <property type="entry name" value="ATP_synth_b/b'su_bac/chlpt"/>
</dbReference>
<evidence type="ECO:0000256" key="4">
    <source>
        <dbReference type="ARBA" id="ARBA00022692"/>
    </source>
</evidence>
<evidence type="ECO:0000256" key="11">
    <source>
        <dbReference type="ARBA" id="ARBA00037847"/>
    </source>
</evidence>
<keyword evidence="8 12" id="KW-0472">Membrane</keyword>
<evidence type="ECO:0000256" key="2">
    <source>
        <dbReference type="ARBA" id="ARBA00022448"/>
    </source>
</evidence>
<feature type="transmembrane region" description="Helical" evidence="12">
    <location>
        <begin position="6"/>
        <end position="27"/>
    </location>
</feature>
<feature type="coiled-coil region" evidence="14">
    <location>
        <begin position="38"/>
        <end position="79"/>
    </location>
</feature>
<keyword evidence="7 12" id="KW-0406">Ion transport</keyword>
<evidence type="ECO:0000313" key="15">
    <source>
        <dbReference type="EMBL" id="KXK65159.1"/>
    </source>
</evidence>
<dbReference type="GO" id="GO:0046961">
    <property type="term" value="F:proton-transporting ATPase activity, rotational mechanism"/>
    <property type="evidence" value="ECO:0007669"/>
    <property type="project" value="TreeGrafter"/>
</dbReference>
<sequence>MEINFLEIILYIVNIIILFFFLRWLLYKPITRFLSNRTNEIQKQIDEAAQKYSDAEQLKAKYDEMMENAQDLATELINKSKSVADEQARQIVAEAEESADEIRTRTEKHIESQKQQAVLEMRQEVTRMAIQIAEKVLQREVSYEDNKNVINEFFEKVS</sequence>
<evidence type="ECO:0000256" key="8">
    <source>
        <dbReference type="ARBA" id="ARBA00023136"/>
    </source>
</evidence>
<comment type="caution">
    <text evidence="15">The sequence shown here is derived from an EMBL/GenBank/DDBJ whole genome shotgun (WGS) entry which is preliminary data.</text>
</comment>
<dbReference type="PANTHER" id="PTHR33445">
    <property type="entry name" value="ATP SYNTHASE SUBUNIT B', CHLOROPLASTIC"/>
    <property type="match status" value="1"/>
</dbReference>
<evidence type="ECO:0000256" key="5">
    <source>
        <dbReference type="ARBA" id="ARBA00022781"/>
    </source>
</evidence>
<dbReference type="InterPro" id="IPR050059">
    <property type="entry name" value="ATP_synthase_B_chain"/>
</dbReference>
<dbReference type="KEGG" id="cmiu:B1H56_03255"/>
<dbReference type="InterPro" id="IPR005864">
    <property type="entry name" value="ATP_synth_F0_bsu_bac"/>
</dbReference>
<evidence type="ECO:0000256" key="3">
    <source>
        <dbReference type="ARBA" id="ARBA00022547"/>
    </source>
</evidence>
<dbReference type="Proteomes" id="UP000070366">
    <property type="component" value="Unassembled WGS sequence"/>
</dbReference>
<dbReference type="NCBIfam" id="TIGR01144">
    <property type="entry name" value="ATP_synt_b"/>
    <property type="match status" value="1"/>
</dbReference>
<keyword evidence="9 12" id="KW-0066">ATP synthesis</keyword>
<dbReference type="RefSeq" id="WP_066519070.1">
    <property type="nucleotide sequence ID" value="NZ_CABMOF010000001.1"/>
</dbReference>
<keyword evidence="12" id="KW-1003">Cell membrane</keyword>
<evidence type="ECO:0000256" key="9">
    <source>
        <dbReference type="ARBA" id="ARBA00023310"/>
    </source>
</evidence>
<evidence type="ECO:0000256" key="7">
    <source>
        <dbReference type="ARBA" id="ARBA00023065"/>
    </source>
</evidence>
<keyword evidence="4 12" id="KW-0812">Transmembrane</keyword>
<organism evidence="15 16">
    <name type="scientific">Christensenella minuta</name>
    <dbReference type="NCBI Taxonomy" id="626937"/>
    <lineage>
        <taxon>Bacteria</taxon>
        <taxon>Bacillati</taxon>
        <taxon>Bacillota</taxon>
        <taxon>Clostridia</taxon>
        <taxon>Christensenellales</taxon>
        <taxon>Christensenellaceae</taxon>
        <taxon>Christensenella</taxon>
    </lineage>
</organism>
<dbReference type="Pfam" id="PF00430">
    <property type="entry name" value="ATP-synt_B"/>
    <property type="match status" value="1"/>
</dbReference>
<evidence type="ECO:0000256" key="1">
    <source>
        <dbReference type="ARBA" id="ARBA00005513"/>
    </source>
</evidence>
<keyword evidence="14" id="KW-0175">Coiled coil</keyword>
<dbReference type="EMBL" id="LSZW01000063">
    <property type="protein sequence ID" value="KXK65159.1"/>
    <property type="molecule type" value="Genomic_DNA"/>
</dbReference>
<evidence type="ECO:0000256" key="6">
    <source>
        <dbReference type="ARBA" id="ARBA00022989"/>
    </source>
</evidence>
<comment type="subcellular location">
    <subcellularLocation>
        <location evidence="12">Cell membrane</location>
        <topology evidence="12">Single-pass membrane protein</topology>
    </subcellularLocation>
    <subcellularLocation>
        <location evidence="11">Endomembrane system</location>
        <topology evidence="11">Single-pass membrane protein</topology>
    </subcellularLocation>
</comment>
<dbReference type="STRING" id="626937.HMPREF3293_02417"/>
<gene>
    <name evidence="12" type="primary">atpF</name>
    <name evidence="15" type="ORF">HMPREF3293_02417</name>
</gene>
<accession>A0A136Q3C5</accession>
<dbReference type="OrthoDB" id="9795863at2"/>
<dbReference type="GO" id="GO:0005886">
    <property type="term" value="C:plasma membrane"/>
    <property type="evidence" value="ECO:0007669"/>
    <property type="project" value="UniProtKB-SubCell"/>
</dbReference>
<dbReference type="AlphaFoldDB" id="A0A136Q3C5"/>
<protein>
    <recommendedName>
        <fullName evidence="12">ATP synthase subunit b</fullName>
    </recommendedName>
    <alternativeName>
        <fullName evidence="12">ATP synthase F(0) sector subunit b</fullName>
    </alternativeName>
    <alternativeName>
        <fullName evidence="12">ATPase subunit I</fullName>
    </alternativeName>
    <alternativeName>
        <fullName evidence="12">F-type ATPase subunit b</fullName>
        <shortName evidence="12">F-ATPase subunit b</shortName>
    </alternativeName>
</protein>
<comment type="function">
    <text evidence="12">Component of the F(0) channel, it forms part of the peripheral stalk, linking F(1) to F(0).</text>
</comment>
<evidence type="ECO:0000313" key="16">
    <source>
        <dbReference type="Proteomes" id="UP000070366"/>
    </source>
</evidence>
<proteinExistence type="inferred from homology"/>
<evidence type="ECO:0000256" key="10">
    <source>
        <dbReference type="ARBA" id="ARBA00025198"/>
    </source>
</evidence>
<dbReference type="GO" id="GO:0012505">
    <property type="term" value="C:endomembrane system"/>
    <property type="evidence" value="ECO:0007669"/>
    <property type="project" value="UniProtKB-SubCell"/>
</dbReference>
<reference evidence="15 16" key="1">
    <citation type="submission" date="2016-02" db="EMBL/GenBank/DDBJ databases">
        <authorList>
            <person name="Wen L."/>
            <person name="He K."/>
            <person name="Yang H."/>
        </authorList>
    </citation>
    <scope>NUCLEOTIDE SEQUENCE [LARGE SCALE GENOMIC DNA]</scope>
    <source>
        <strain evidence="15 16">DSM 22607</strain>
    </source>
</reference>
<keyword evidence="16" id="KW-1185">Reference proteome</keyword>
<comment type="subunit">
    <text evidence="12">F-type ATPases have 2 components, F(1) - the catalytic core - and F(0) - the membrane proton channel. F(1) has five subunits: alpha(3), beta(3), gamma(1), delta(1), epsilon(1). F(0) has three main subunits: a(1), b(2) and c(10-14). The alpha and beta chains form an alternating ring which encloses part of the gamma chain. F(1) is attached to F(0) by a central stalk formed by the gamma and epsilon chains, while a peripheral stalk is formed by the delta and b chains.</text>
</comment>
<name>A0A136Q3C5_9FIRM</name>
<comment type="similarity">
    <text evidence="1 12 13">Belongs to the ATPase B chain family.</text>
</comment>
<comment type="function">
    <text evidence="10 12">F(1)F(0) ATP synthase produces ATP from ADP in the presence of a proton or sodium gradient. F-type ATPases consist of two structural domains, F(1) containing the extramembraneous catalytic core and F(0) containing the membrane proton channel, linked together by a central stalk and a peripheral stalk. During catalysis, ATP synthesis in the catalytic domain of F(1) is coupled via a rotary mechanism of the central stalk subunits to proton translocation.</text>
</comment>
<evidence type="ECO:0000256" key="12">
    <source>
        <dbReference type="HAMAP-Rule" id="MF_01398"/>
    </source>
</evidence>
<dbReference type="PANTHER" id="PTHR33445:SF2">
    <property type="entry name" value="ATP SYNTHASE SUBUNIT B', CHLOROPLASTIC"/>
    <property type="match status" value="1"/>
</dbReference>
<keyword evidence="6 12" id="KW-1133">Transmembrane helix</keyword>
<dbReference type="GO" id="GO:0046933">
    <property type="term" value="F:proton-transporting ATP synthase activity, rotational mechanism"/>
    <property type="evidence" value="ECO:0007669"/>
    <property type="project" value="UniProtKB-UniRule"/>
</dbReference>
<keyword evidence="3 12" id="KW-0138">CF(0)</keyword>
<keyword evidence="5 12" id="KW-0375">Hydrogen ion transport</keyword>
<evidence type="ECO:0000256" key="14">
    <source>
        <dbReference type="SAM" id="Coils"/>
    </source>
</evidence>
<dbReference type="CDD" id="cd06503">
    <property type="entry name" value="ATP-synt_Fo_b"/>
    <property type="match status" value="1"/>
</dbReference>